<proteinExistence type="predicted"/>
<dbReference type="Proteomes" id="UP000830395">
    <property type="component" value="Chromosome 21"/>
</dbReference>
<evidence type="ECO:0000313" key="2">
    <source>
        <dbReference type="Proteomes" id="UP000830395"/>
    </source>
</evidence>
<name>A0ACC5ZCL2_9TELE</name>
<comment type="caution">
    <text evidence="1">The sequence shown here is derived from an EMBL/GenBank/DDBJ whole genome shotgun (WGS) entry which is preliminary data.</text>
</comment>
<evidence type="ECO:0000313" key="1">
    <source>
        <dbReference type="EMBL" id="MCJ8745312.1"/>
    </source>
</evidence>
<protein>
    <submittedName>
        <fullName evidence="1">Uncharacterized protein</fullName>
    </submittedName>
</protein>
<organism evidence="1 2">
    <name type="scientific">Pangasius djambal</name>
    <dbReference type="NCBI Taxonomy" id="1691987"/>
    <lineage>
        <taxon>Eukaryota</taxon>
        <taxon>Metazoa</taxon>
        <taxon>Chordata</taxon>
        <taxon>Craniata</taxon>
        <taxon>Vertebrata</taxon>
        <taxon>Euteleostomi</taxon>
        <taxon>Actinopterygii</taxon>
        <taxon>Neopterygii</taxon>
        <taxon>Teleostei</taxon>
        <taxon>Ostariophysi</taxon>
        <taxon>Siluriformes</taxon>
        <taxon>Pangasiidae</taxon>
        <taxon>Pangasius</taxon>
    </lineage>
</organism>
<keyword evidence="2" id="KW-1185">Reference proteome</keyword>
<sequence>MSDILCRWLNRELRLSKAVEPLSLAKDFSNGYLLGEVLHKHQLQQDFHQFSKHSTANAKLNNFTRLEPTLQLLGVPFDLGMAKAVMQGQQGAATRLLYQLYILLQKKTRLGLTGAVLETMQPAAVARLHRVEKHIYTERLRTMVKREADVKMQKIAQRFDKRGRDAFSRSKSPQTAPRTKFCQCEKSGIKVSECECCCDTRLKSTNRRTANSWDSYRYGSGDGETTANAKLNNFTRLEPTLQLLGVPFDLGMAKAVMQGQQGAATRLLYQLYILLQKKMRLGLTGAVLETMQPAAVARLHRVEKQIYTERLRTMVKREADVKMQKIAQRFDKRGRDAFSRSRLRTMVKREADVKMQKIAQRFDKRGRDAFSRSVIAELEREERRRHLQEQMRQQDLQKHRQARRKQQEIMDRIQTAVVQVPKPPVSRSVRATGKHRQHQQPGAQNIHDQISEFEKNRKRPSPASCPASVSVQVNEEQMEDWNNAYVQKIRKRLEEDATAREQREKRRRRALIQQLHTHQTHEEMLREEQLIGRLMRQSQQEKRIAVQLMQIRQQKEVLRQNRILRERDIHEQRLRDFQQALDQEAVNTGSSDSPQQETEQSEGAEPLSAPHTALGNALSTVEPDSLCPPVSLIRAENSQPGALHRDSKRASISSSSAAEAPPPEPGSSSWVYVDDELPKEMSENLLSHWENMCSSYVSNVKAVMQNLRKERNLIIHHLYNIREEYKQYLMRPDLKQEFVCVWQREYNSVSDDTRHEDETKSELHQRLEDLRERLWDICDKRREEAMQEKAALTEDSWLENHTSVLINHYCTLIQVEVDRFQYTLHLLRNYYAGMYRGAVPEAAPESTCLTLLDITDGNSNQPERTKSSAGSTPSERFTKSAGKKDPEIEDKKKPRVPSSTDSSKQKDYVHPDEKVLQDFHHTAVTAVTQLVTHMSWCTGAYSAGSTPSERFTKSAGKKDPEIEDKKKPRVPSSTDSSKQKDYVHPDEKVLQDFHHTAVTAVTQLVAAEQLEQEENKLQPQVERETADTQSHTPAPTTLSAKDKKKGGKKKGPPSPTQETILPPPPEEDAEEVQKKALAAIIRHHIESGSQITHELTLACSNLFIDRDTRVVVTPPPPPHPLPTEATNQGLLSLTVQQLYSLHSHLLNIAPTGLVSCGILCEVLTLCVGSDVLSEAWMRLTDSQDCGMVDWRQFLLSAARPWPLPSQTQLINTLAHFREIDTAGGGVITLQQCLQVELWFPTQRELPVPDDLTEPQPYDRLTHLRKRTLQVLLPYLAAKASPTASALIRTVAKQLNVNRREILISNFKYIFSHLVCSCTKDELERAFHYLKSETEIELGSLLRQDFQGLHNELLLRLGENYQQVFNGLSILASFASSDDPYQAPRDITSPEIMADYLQPKLLGILAFFNMQLLSSSAGEKEKKKMALNSLMALMKLMGSKHISSVRVKMMTTLRTGLRYKEDFPQLCCRTWDCFVHCLDPSYLGPLLSHVIVALLPLISVQPEETAVIMHYLIVENRQEVEDFLHEIYFLPDHPELKDVHKVLQDYRKQTSKSSDLQAALQLSMRAIQHENVDVRIHALTSLKEMLYKNQAAVLRLLLDSELVEPVLSELVTVLLLGCQDVNAEARLLCGECLGELGAIDPGRLDLSTTHTQRSGASFTSGIDDPEFAFGLLTELTRTFLAYADNVRAQDAAAYAMQELLSIFECREGRTDSPGRRLWRRFPEQVQEILEPHLNSRYKSSQKVVNWSRLTKPIYLSNRGSKFSDWSATWAGYLISKVRHDLASKVFNCCSFIIKHDYRVTLYLLPHILLYVLLSSTPEEQQEVVDEIMAVLKEDEPRLSQLQENASSLAQLSTQTVFSMLDHLTQWGRYRLQTLSTAKSAGRQNRDTQNLHANGEENSEYQCVVSFLNQIPQDVLAKASFRSKAYTRAVMHFEAFIREKQQNIEDHLSFLQALYAAMHEPDGVRGVNALRKEEPSLREQILEHESIGLLRESTACYDRAMQLEPDQIVHYHGVMSSMLGLGQLSTVMTQVNGVLANRPQWKSDLNAYRVEAAWKLSKWDLLEDYLASDEKSNTWGVRLGQMLLSAKKQDSEHFYEKLKLARREQVVPLSAASFECGTYQRGYEYIVRLHMLSELEHAFTELQKKSEGSKASELMLNWDDRLLMTQNSFRAKEPILALRRALLSLSKGCACEEQVGQCWLQSTRVARRAGHHQTAFNALLNAENSRLSELFVEKAKWLWSKGDVHQALIVLQKGVKQCFPEDQHLSDPKRIQIKGKALLLVGRYMEETANSESNAIMKIYRDVTTLLPEWEDGNFYLAKYYDKLMPMVTDNKMEKQGNVIRYIVTYFGKALQFGNQYIYQAMPRMLTLWLDFGAKVYEVEKGGRSDRAQMKADLSKINAVISEHTLHLSPYQFLTAFSQLISRICHSSDEVFAVLMDIIAKVFLAYPQQAMWMMTAVSKSSYKTRMNRCKEILNKAVSLNGSFGKFIGDANRLTDKLVELCNKPVDGNSSTLSMSVHFKMLKRLVEESSFSEILIPLQSVLIPTLPSTGGANASHDAFPGHWVYLSGFDDTVEILASLQKPKKISLKGSDGKCYTMMCKPKDDLRKDCRLMEFNCLINKCLRKDAESRRRDLHIRTYAVIPLNEECGIIEWVNNTAGLRHILTKLYKEKGIYLTGKELRKMILPKTASFQEKLKLHKDVLCARHLPVFHEWFLRTFPDPTSWYNSRSAYCRSTAVMSMVGYILGLGDRHGENILFDSQTGECVHVDFNCLFNKGETFDVPEVVPFRLTQNMVHAMGPMGTEGLFRQACEVTLRLMRDQREPLMSVLKTFLHDPLVEWSKPAKGPSKTQANESGEIVNEKAKTHVLDIDQRLQGVIKNRNKVMGLPLSIEGHVHYLIQEATDDNLLCLMYLGWGPYL</sequence>
<gene>
    <name evidence="1" type="ORF">PDJAM_G00128940</name>
</gene>
<accession>A0ACC5ZCL2</accession>
<reference evidence="1" key="1">
    <citation type="submission" date="2020-02" db="EMBL/GenBank/DDBJ databases">
        <title>Genome sequencing of the panga catfish, Pangasius djambal.</title>
        <authorList>
            <person name="Wen M."/>
            <person name="Zahm M."/>
            <person name="Roques C."/>
            <person name="Cabau C."/>
            <person name="Klopp C."/>
            <person name="Donnadieu C."/>
            <person name="Jouanno E."/>
            <person name="Avarre J.-C."/>
            <person name="Campet M."/>
            <person name="Ha T."/>
            <person name="Dugue R."/>
            <person name="Lampietro C."/>
            <person name="Louis A."/>
            <person name="Herpin A."/>
            <person name="Echchiki A."/>
            <person name="Berthelot C."/>
            <person name="Parey E."/>
            <person name="Roest-Crollius H."/>
            <person name="Braasch I."/>
            <person name="Postlethwait J.H."/>
            <person name="Bobe J."/>
            <person name="Montfort J."/>
            <person name="Bouchez O."/>
            <person name="Begum T."/>
            <person name="Schartl M."/>
            <person name="Gustiano R."/>
            <person name="Guiguen Y."/>
        </authorList>
    </citation>
    <scope>NUCLEOTIDE SEQUENCE</scope>
    <source>
        <strain evidence="1">Pdj_M5554</strain>
    </source>
</reference>
<dbReference type="EMBL" id="CM040995">
    <property type="protein sequence ID" value="MCJ8745312.1"/>
    <property type="molecule type" value="Genomic_DNA"/>
</dbReference>